<dbReference type="OMA" id="FQAQAFI"/>
<dbReference type="GO" id="GO:0016020">
    <property type="term" value="C:membrane"/>
    <property type="evidence" value="ECO:0007669"/>
    <property type="project" value="UniProtKB-SubCell"/>
</dbReference>
<gene>
    <name evidence="11" type="ordered locus">DEHA2E03960g</name>
</gene>
<dbReference type="HOGENOM" id="CLU_010226_0_1_1"/>
<evidence type="ECO:0000256" key="6">
    <source>
        <dbReference type="ARBA" id="ARBA00023136"/>
    </source>
</evidence>
<feature type="compositionally biased region" description="Polar residues" evidence="7">
    <location>
        <begin position="702"/>
        <end position="722"/>
    </location>
</feature>
<feature type="transmembrane region" description="Helical" evidence="8">
    <location>
        <begin position="598"/>
        <end position="625"/>
    </location>
</feature>
<dbReference type="PANTHER" id="PTHR31145">
    <property type="entry name" value="INTEGRAL MEMBRANE PROTEIN (AFU_ORTHOLOGUE AFUA_7G01610)"/>
    <property type="match status" value="1"/>
</dbReference>
<accession>Q6BQM4</accession>
<dbReference type="PANTHER" id="PTHR31145:SF2">
    <property type="entry name" value="FLAVIN CARRIER PROTEIN 2"/>
    <property type="match status" value="1"/>
</dbReference>
<evidence type="ECO:0000313" key="11">
    <source>
        <dbReference type="EMBL" id="CAG87714.2"/>
    </source>
</evidence>
<feature type="transmembrane region" description="Helical" evidence="8">
    <location>
        <begin position="418"/>
        <end position="439"/>
    </location>
</feature>
<evidence type="ECO:0000256" key="7">
    <source>
        <dbReference type="SAM" id="MobiDB-lite"/>
    </source>
</evidence>
<dbReference type="eggNOG" id="ENOG502QSVZ">
    <property type="taxonomic scope" value="Eukaryota"/>
</dbReference>
<dbReference type="KEGG" id="dha:DEHA2E03960g"/>
<dbReference type="InterPro" id="IPR010308">
    <property type="entry name" value="TRP_C"/>
</dbReference>
<name>Q6BQM4_DEBHA</name>
<evidence type="ECO:0000256" key="5">
    <source>
        <dbReference type="ARBA" id="ARBA00022989"/>
    </source>
</evidence>
<evidence type="ECO:0000256" key="9">
    <source>
        <dbReference type="SAM" id="SignalP"/>
    </source>
</evidence>
<keyword evidence="5 8" id="KW-1133">Transmembrane helix</keyword>
<evidence type="ECO:0000313" key="12">
    <source>
        <dbReference type="Proteomes" id="UP000000599"/>
    </source>
</evidence>
<feature type="region of interest" description="Disordered" evidence="7">
    <location>
        <begin position="702"/>
        <end position="726"/>
    </location>
</feature>
<organism evidence="11 12">
    <name type="scientific">Debaryomyces hansenii (strain ATCC 36239 / CBS 767 / BCRC 21394 / JCM 1990 / NBRC 0083 / IGC 2968)</name>
    <name type="common">Yeast</name>
    <name type="synonym">Torulaspora hansenii</name>
    <dbReference type="NCBI Taxonomy" id="284592"/>
    <lineage>
        <taxon>Eukaryota</taxon>
        <taxon>Fungi</taxon>
        <taxon>Dikarya</taxon>
        <taxon>Ascomycota</taxon>
        <taxon>Saccharomycotina</taxon>
        <taxon>Pichiomycetes</taxon>
        <taxon>Debaryomycetaceae</taxon>
        <taxon>Debaryomyces</taxon>
    </lineage>
</organism>
<evidence type="ECO:0000259" key="10">
    <source>
        <dbReference type="SMART" id="SM01320"/>
    </source>
</evidence>
<dbReference type="STRING" id="284592.Q6BQM4"/>
<dbReference type="VEuPathDB" id="FungiDB:DEHA2E03960g"/>
<proteinExistence type="inferred from homology"/>
<keyword evidence="6 8" id="KW-0472">Membrane</keyword>
<dbReference type="OrthoDB" id="5212126at2759"/>
<feature type="transmembrane region" description="Helical" evidence="8">
    <location>
        <begin position="210"/>
        <end position="232"/>
    </location>
</feature>
<feature type="transmembrane region" description="Helical" evidence="8">
    <location>
        <begin position="507"/>
        <end position="528"/>
    </location>
</feature>
<protein>
    <submittedName>
        <fullName evidence="11">DEHA2E03960p</fullName>
    </submittedName>
</protein>
<feature type="transmembrane region" description="Helical" evidence="8">
    <location>
        <begin position="534"/>
        <end position="552"/>
    </location>
</feature>
<dbReference type="InParanoid" id="Q6BQM4"/>
<keyword evidence="12" id="KW-1185">Reference proteome</keyword>
<dbReference type="FunCoup" id="Q6BQM4">
    <property type="interactions" value="60"/>
</dbReference>
<dbReference type="GO" id="GO:0009272">
    <property type="term" value="P:fungal-type cell wall biogenesis"/>
    <property type="evidence" value="ECO:0007669"/>
    <property type="project" value="TreeGrafter"/>
</dbReference>
<dbReference type="InterPro" id="IPR040241">
    <property type="entry name" value="TRP_Flc/Pkd2-like"/>
</dbReference>
<dbReference type="GeneID" id="2902156"/>
<feature type="transmembrane region" description="Helical" evidence="8">
    <location>
        <begin position="445"/>
        <end position="470"/>
    </location>
</feature>
<comment type="similarity">
    <text evidence="2">Belongs to the transient receptor potential (TRP) ion channel family.</text>
</comment>
<dbReference type="RefSeq" id="XP_459496.2">
    <property type="nucleotide sequence ID" value="XM_459496.1"/>
</dbReference>
<feature type="signal peptide" evidence="9">
    <location>
        <begin position="1"/>
        <end position="19"/>
    </location>
</feature>
<feature type="transmembrane region" description="Helical" evidence="8">
    <location>
        <begin position="564"/>
        <end position="586"/>
    </location>
</feature>
<evidence type="ECO:0000256" key="4">
    <source>
        <dbReference type="ARBA" id="ARBA00022729"/>
    </source>
</evidence>
<feature type="domain" description="ML-like" evidence="10">
    <location>
        <begin position="29"/>
        <end position="169"/>
    </location>
</feature>
<dbReference type="EMBL" id="CR382137">
    <property type="protein sequence ID" value="CAG87714.2"/>
    <property type="molecule type" value="Genomic_DNA"/>
</dbReference>
<dbReference type="Pfam" id="PF14558">
    <property type="entry name" value="TRP_N"/>
    <property type="match status" value="1"/>
</dbReference>
<sequence length="769" mass="86094">MKWNIIWVLVMMMVGVTMGASDDKGKKGNYIKSTSLLTCMENSLFTASHFDVVFYPDSGKVFFDITAISNIDGKIAAQIDVIAYGLNVLTRNISFCDLNFETICPLTSGHMELDSHYDLSKSITKEIPGVAYTIPDLDARVRVVVYDAEDNTKQYACVEAVLSNGKTVQTKYAAWPIAAISGLGVITSGVVSIIGHSNTAAHIASNSMSLFVYFQSLAITSMMAVAMVPPIAAAWAQNFQWSLGIIKVGFVQNIANWYMQATGGTPTDILASSYLSISVQKNKFKRSAEYLLNTLIDKQRANDHLTLFKRASISLDSDDFGYGDSLDSSLYSVNEKDDDLSSKILVLRGIQRISYLAGIEITSLFMTSIMFLLFVAFVLVVCISAFKAIMEICIRAKFINEGKFNEYRQQWRYIIKGSLYRLLLIAFPQLSVMCIWEFTTHDSGGTVVVAVFLLAVVLILLVQAAIRVYLLGRRSVRQFKNAAYLLYGDGKFLNKFGFVYVHFRADCYYFVMINLIYIFLKSLFVAVLQKQGKAQSVIVFAIELIYCILLCWVRPFMDKRTNAFNITISVINAINALFFMFFSYIFKQPHIVASVMAIVYFILNAVFALFLLLFTIVTCVLALVYKNPDTRYQPMKDDRVSFLPRFDRKNKGDKDMNKSQQDGDDLELMALGATAMRGHENGGKPAIYDEDESVYDEDAFSEQNIKHQNTFNSNSYSDSGGNRDSYYLESIEPTQPTSTIVGNPNGAMGKYNTAYGNTDNANGNRVNFI</sequence>
<dbReference type="AlphaFoldDB" id="Q6BQM4"/>
<keyword evidence="4 9" id="KW-0732">Signal</keyword>
<reference evidence="11 12" key="1">
    <citation type="journal article" date="2004" name="Nature">
        <title>Genome evolution in yeasts.</title>
        <authorList>
            <consortium name="Genolevures"/>
            <person name="Dujon B."/>
            <person name="Sherman D."/>
            <person name="Fischer G."/>
            <person name="Durrens P."/>
            <person name="Casaregola S."/>
            <person name="Lafontaine I."/>
            <person name="de Montigny J."/>
            <person name="Marck C."/>
            <person name="Neuveglise C."/>
            <person name="Talla E."/>
            <person name="Goffard N."/>
            <person name="Frangeul L."/>
            <person name="Aigle M."/>
            <person name="Anthouard V."/>
            <person name="Babour A."/>
            <person name="Barbe V."/>
            <person name="Barnay S."/>
            <person name="Blanchin S."/>
            <person name="Beckerich J.M."/>
            <person name="Beyne E."/>
            <person name="Bleykasten C."/>
            <person name="Boisrame A."/>
            <person name="Boyer J."/>
            <person name="Cattolico L."/>
            <person name="Confanioleri F."/>
            <person name="de Daruvar A."/>
            <person name="Despons L."/>
            <person name="Fabre E."/>
            <person name="Fairhead C."/>
            <person name="Ferry-Dumazet H."/>
            <person name="Groppi A."/>
            <person name="Hantraye F."/>
            <person name="Hennequin C."/>
            <person name="Jauniaux N."/>
            <person name="Joyet P."/>
            <person name="Kachouri R."/>
            <person name="Kerrest A."/>
            <person name="Koszul R."/>
            <person name="Lemaire M."/>
            <person name="Lesur I."/>
            <person name="Ma L."/>
            <person name="Muller H."/>
            <person name="Nicaud J.M."/>
            <person name="Nikolski M."/>
            <person name="Oztas S."/>
            <person name="Ozier-Kalogeropoulos O."/>
            <person name="Pellenz S."/>
            <person name="Potier S."/>
            <person name="Richard G.F."/>
            <person name="Straub M.L."/>
            <person name="Suleau A."/>
            <person name="Swennene D."/>
            <person name="Tekaia F."/>
            <person name="Wesolowski-Louvel M."/>
            <person name="Westhof E."/>
            <person name="Wirth B."/>
            <person name="Zeniou-Meyer M."/>
            <person name="Zivanovic I."/>
            <person name="Bolotin-Fukuhara M."/>
            <person name="Thierry A."/>
            <person name="Bouchier C."/>
            <person name="Caudron B."/>
            <person name="Scarpelli C."/>
            <person name="Gaillardin C."/>
            <person name="Weissenbach J."/>
            <person name="Wincker P."/>
            <person name="Souciet J.L."/>
        </authorList>
    </citation>
    <scope>NUCLEOTIDE SEQUENCE [LARGE SCALE GENOMIC DNA]</scope>
    <source>
        <strain evidence="12">ATCC 36239 / CBS 767 / BCRC 21394 / JCM 1990 / NBRC 0083 / IGC 2968</strain>
    </source>
</reference>
<evidence type="ECO:0000256" key="1">
    <source>
        <dbReference type="ARBA" id="ARBA00004141"/>
    </source>
</evidence>
<dbReference type="Pfam" id="PF06011">
    <property type="entry name" value="TRP"/>
    <property type="match status" value="1"/>
</dbReference>
<keyword evidence="3 8" id="KW-0812">Transmembrane</keyword>
<dbReference type="GO" id="GO:0055085">
    <property type="term" value="P:transmembrane transport"/>
    <property type="evidence" value="ECO:0007669"/>
    <property type="project" value="TreeGrafter"/>
</dbReference>
<feature type="chain" id="PRO_5004271465" evidence="9">
    <location>
        <begin position="20"/>
        <end position="769"/>
    </location>
</feature>
<evidence type="ECO:0000256" key="2">
    <source>
        <dbReference type="ARBA" id="ARBA00010642"/>
    </source>
</evidence>
<evidence type="ECO:0000256" key="3">
    <source>
        <dbReference type="ARBA" id="ARBA00022692"/>
    </source>
</evidence>
<evidence type="ECO:0000256" key="8">
    <source>
        <dbReference type="SAM" id="Phobius"/>
    </source>
</evidence>
<dbReference type="InterPro" id="IPR032800">
    <property type="entry name" value="TRP_N"/>
</dbReference>
<feature type="transmembrane region" description="Helical" evidence="8">
    <location>
        <begin position="172"/>
        <end position="198"/>
    </location>
</feature>
<dbReference type="SMART" id="SM01320">
    <property type="entry name" value="TRP_N"/>
    <property type="match status" value="1"/>
</dbReference>
<feature type="transmembrane region" description="Helical" evidence="8">
    <location>
        <begin position="364"/>
        <end position="386"/>
    </location>
</feature>
<dbReference type="Proteomes" id="UP000000599">
    <property type="component" value="Chromosome E"/>
</dbReference>
<comment type="subcellular location">
    <subcellularLocation>
        <location evidence="1">Membrane</location>
        <topology evidence="1">Multi-pass membrane protein</topology>
    </subcellularLocation>
</comment>